<evidence type="ECO:0000313" key="2">
    <source>
        <dbReference type="Proteomes" id="UP000824063"/>
    </source>
</evidence>
<comment type="caution">
    <text evidence="1">The sequence shown here is derived from an EMBL/GenBank/DDBJ whole genome shotgun (WGS) entry which is preliminary data.</text>
</comment>
<proteinExistence type="predicted"/>
<gene>
    <name evidence="1" type="ORF">IAA20_06495</name>
</gene>
<reference evidence="1" key="1">
    <citation type="journal article" date="2021" name="PeerJ">
        <title>Extensive microbial diversity within the chicken gut microbiome revealed by metagenomics and culture.</title>
        <authorList>
            <person name="Gilroy R."/>
            <person name="Ravi A."/>
            <person name="Getino M."/>
            <person name="Pursley I."/>
            <person name="Horton D.L."/>
            <person name="Alikhan N.F."/>
            <person name="Baker D."/>
            <person name="Gharbi K."/>
            <person name="Hall N."/>
            <person name="Watson M."/>
            <person name="Adriaenssens E.M."/>
            <person name="Foster-Nyarko E."/>
            <person name="Jarju S."/>
            <person name="Secka A."/>
            <person name="Antonio M."/>
            <person name="Oren A."/>
            <person name="Chaudhuri R.R."/>
            <person name="La Ragione R."/>
            <person name="Hildebrand F."/>
            <person name="Pallen M.J."/>
        </authorList>
    </citation>
    <scope>NUCLEOTIDE SEQUENCE</scope>
    <source>
        <strain evidence="1">CHK172-16539</strain>
    </source>
</reference>
<accession>A0A9D2F7W0</accession>
<reference evidence="1" key="2">
    <citation type="submission" date="2021-04" db="EMBL/GenBank/DDBJ databases">
        <authorList>
            <person name="Gilroy R."/>
        </authorList>
    </citation>
    <scope>NUCLEOTIDE SEQUENCE</scope>
    <source>
        <strain evidence="1">CHK172-16539</strain>
    </source>
</reference>
<evidence type="ECO:0000313" key="1">
    <source>
        <dbReference type="EMBL" id="HIZ53572.1"/>
    </source>
</evidence>
<protein>
    <submittedName>
        <fullName evidence="1">Uncharacterized protein</fullName>
    </submittedName>
</protein>
<name>A0A9D2F7W0_9ENTE</name>
<dbReference type="AlphaFoldDB" id="A0A9D2F7W0"/>
<organism evidence="1 2">
    <name type="scientific">Candidatus Enterococcus avicola</name>
    <dbReference type="NCBI Taxonomy" id="2838561"/>
    <lineage>
        <taxon>Bacteria</taxon>
        <taxon>Bacillati</taxon>
        <taxon>Bacillota</taxon>
        <taxon>Bacilli</taxon>
        <taxon>Lactobacillales</taxon>
        <taxon>Enterococcaceae</taxon>
        <taxon>Enterococcus</taxon>
    </lineage>
</organism>
<dbReference type="EMBL" id="DXBN01000143">
    <property type="protein sequence ID" value="HIZ53572.1"/>
    <property type="molecule type" value="Genomic_DNA"/>
</dbReference>
<sequence length="62" mass="7195">MAKYEVIEKFEDQDGTVYEAKKAYPFPANKKIAAARLKELSGKNNKYGRPFIKEIKNEKDKN</sequence>
<dbReference type="Proteomes" id="UP000824063">
    <property type="component" value="Unassembled WGS sequence"/>
</dbReference>